<dbReference type="Pfam" id="PF00011">
    <property type="entry name" value="HSP20"/>
    <property type="match status" value="1"/>
</dbReference>
<dbReference type="InterPro" id="IPR008978">
    <property type="entry name" value="HSP20-like_chaperone"/>
</dbReference>
<evidence type="ECO:0000313" key="5">
    <source>
        <dbReference type="Proteomes" id="UP001597641"/>
    </source>
</evidence>
<evidence type="ECO:0000256" key="1">
    <source>
        <dbReference type="PROSITE-ProRule" id="PRU00285"/>
    </source>
</evidence>
<evidence type="ECO:0000259" key="3">
    <source>
        <dbReference type="PROSITE" id="PS01031"/>
    </source>
</evidence>
<dbReference type="Gene3D" id="2.60.40.790">
    <property type="match status" value="1"/>
</dbReference>
<dbReference type="Proteomes" id="UP001597641">
    <property type="component" value="Unassembled WGS sequence"/>
</dbReference>
<comment type="caution">
    <text evidence="4">The sequence shown here is derived from an EMBL/GenBank/DDBJ whole genome shotgun (WGS) entry which is preliminary data.</text>
</comment>
<proteinExistence type="inferred from homology"/>
<dbReference type="PANTHER" id="PTHR11527">
    <property type="entry name" value="HEAT-SHOCK PROTEIN 20 FAMILY MEMBER"/>
    <property type="match status" value="1"/>
</dbReference>
<dbReference type="InterPro" id="IPR002068">
    <property type="entry name" value="A-crystallin/Hsp20_dom"/>
</dbReference>
<dbReference type="EMBL" id="JBHUOX010000020">
    <property type="protein sequence ID" value="MFD3002818.1"/>
    <property type="molecule type" value="Genomic_DNA"/>
</dbReference>
<sequence length="182" mass="20685">MKAELLYDKVSGKWVLAPSDSLLIDKPFSSLFTSFDNSMLETADGYKLKIAVKGMKKKHLKLEVADGVLTVHGQKQQKDVFGWARKTAEFRSTQIYRTVTLPEDADIDGIKAKCREGLLEISIPKIKKRSTYSGIPVEDTGKMSWWQKISKPFKLKTKVRDIIRDIMRRLAFGSGRGRNLFS</sequence>
<evidence type="ECO:0000256" key="2">
    <source>
        <dbReference type="RuleBase" id="RU003616"/>
    </source>
</evidence>
<reference evidence="5" key="1">
    <citation type="journal article" date="2019" name="Int. J. Syst. Evol. Microbiol.">
        <title>The Global Catalogue of Microorganisms (GCM) 10K type strain sequencing project: providing services to taxonomists for standard genome sequencing and annotation.</title>
        <authorList>
            <consortium name="The Broad Institute Genomics Platform"/>
            <consortium name="The Broad Institute Genome Sequencing Center for Infectious Disease"/>
            <person name="Wu L."/>
            <person name="Ma J."/>
        </authorList>
    </citation>
    <scope>NUCLEOTIDE SEQUENCE [LARGE SCALE GENOMIC DNA]</scope>
    <source>
        <strain evidence="5">KCTC 23984</strain>
    </source>
</reference>
<comment type="similarity">
    <text evidence="1 2">Belongs to the small heat shock protein (HSP20) family.</text>
</comment>
<organism evidence="4 5">
    <name type="scientific">Pontibacter toksunensis</name>
    <dbReference type="NCBI Taxonomy" id="1332631"/>
    <lineage>
        <taxon>Bacteria</taxon>
        <taxon>Pseudomonadati</taxon>
        <taxon>Bacteroidota</taxon>
        <taxon>Cytophagia</taxon>
        <taxon>Cytophagales</taxon>
        <taxon>Hymenobacteraceae</taxon>
        <taxon>Pontibacter</taxon>
    </lineage>
</organism>
<evidence type="ECO:0000313" key="4">
    <source>
        <dbReference type="EMBL" id="MFD3002818.1"/>
    </source>
</evidence>
<dbReference type="PROSITE" id="PS01031">
    <property type="entry name" value="SHSP"/>
    <property type="match status" value="1"/>
</dbReference>
<protein>
    <submittedName>
        <fullName evidence="4">Hsp20/alpha crystallin family protein</fullName>
    </submittedName>
</protein>
<accession>A0ABW6C0K0</accession>
<dbReference type="InterPro" id="IPR031107">
    <property type="entry name" value="Small_HSP"/>
</dbReference>
<dbReference type="CDD" id="cd06464">
    <property type="entry name" value="ACD_sHsps-like"/>
    <property type="match status" value="1"/>
</dbReference>
<gene>
    <name evidence="4" type="ORF">ACFS7Z_20790</name>
</gene>
<feature type="domain" description="SHSP" evidence="3">
    <location>
        <begin position="26"/>
        <end position="140"/>
    </location>
</feature>
<keyword evidence="5" id="KW-1185">Reference proteome</keyword>
<dbReference type="SUPFAM" id="SSF49764">
    <property type="entry name" value="HSP20-like chaperones"/>
    <property type="match status" value="1"/>
</dbReference>
<name>A0ABW6C0K0_9BACT</name>